<feature type="domain" description="Gamma-butyrobetaine hydroxylase-like N-terminal" evidence="15">
    <location>
        <begin position="11"/>
        <end position="92"/>
    </location>
</feature>
<comment type="cofactor">
    <cofactor evidence="1">
        <name>Fe(2+)</name>
        <dbReference type="ChEBI" id="CHEBI:29033"/>
    </cofactor>
</comment>
<reference evidence="17" key="1">
    <citation type="journal article" date="2019" name="Int. J. Syst. Evol. Microbiol.">
        <title>The Global Catalogue of Microorganisms (GCM) 10K type strain sequencing project: providing services to taxonomists for standard genome sequencing and annotation.</title>
        <authorList>
            <consortium name="The Broad Institute Genomics Platform"/>
            <consortium name="The Broad Institute Genome Sequencing Center for Infectious Disease"/>
            <person name="Wu L."/>
            <person name="Ma J."/>
        </authorList>
    </citation>
    <scope>NUCLEOTIDE SEQUENCE [LARGE SCALE GENOMIC DNA]</scope>
    <source>
        <strain evidence="17">NBRC 101365</strain>
    </source>
</reference>
<dbReference type="EC" id="1.14.11.8" evidence="4"/>
<protein>
    <recommendedName>
        <fullName evidence="4">trimethyllysine dioxygenase</fullName>
        <ecNumber evidence="4">1.14.11.8</ecNumber>
    </recommendedName>
    <alternativeName>
        <fullName evidence="10">Epsilon-trimethyllysine 2-oxoglutarate dioxygenase</fullName>
    </alternativeName>
    <alternativeName>
        <fullName evidence="9">TML hydroxylase</fullName>
    </alternativeName>
    <alternativeName>
        <fullName evidence="11">TML-alpha-ketoglutarate dioxygenase</fullName>
    </alternativeName>
</protein>
<dbReference type="CDD" id="cd00250">
    <property type="entry name" value="CAS_like"/>
    <property type="match status" value="1"/>
</dbReference>
<evidence type="ECO:0000259" key="14">
    <source>
        <dbReference type="Pfam" id="PF02668"/>
    </source>
</evidence>
<evidence type="ECO:0000256" key="3">
    <source>
        <dbReference type="ARBA" id="ARBA00008654"/>
    </source>
</evidence>
<evidence type="ECO:0000256" key="12">
    <source>
        <dbReference type="ARBA" id="ARBA00046008"/>
    </source>
</evidence>
<keyword evidence="17" id="KW-1185">Reference proteome</keyword>
<accession>A0ABQ6CLB9</accession>
<comment type="catalytic activity">
    <reaction evidence="13">
        <text>N(6),N(6),N(6)-trimethyl-L-lysine + 2-oxoglutarate + O2 = (3S)-3-hydroxy-N(6),N(6),N(6)-trimethyl-L-lysine + succinate + CO2</text>
        <dbReference type="Rhea" id="RHEA:14181"/>
        <dbReference type="ChEBI" id="CHEBI:15379"/>
        <dbReference type="ChEBI" id="CHEBI:16526"/>
        <dbReference type="ChEBI" id="CHEBI:16810"/>
        <dbReference type="ChEBI" id="CHEBI:30031"/>
        <dbReference type="ChEBI" id="CHEBI:58100"/>
        <dbReference type="ChEBI" id="CHEBI:141499"/>
        <dbReference type="EC" id="1.14.11.8"/>
    </reaction>
</comment>
<evidence type="ECO:0000313" key="17">
    <source>
        <dbReference type="Proteomes" id="UP001156882"/>
    </source>
</evidence>
<evidence type="ECO:0000256" key="10">
    <source>
        <dbReference type="ARBA" id="ARBA00031778"/>
    </source>
</evidence>
<dbReference type="InterPro" id="IPR038492">
    <property type="entry name" value="GBBH-like_N_sf"/>
</dbReference>
<dbReference type="Pfam" id="PF02668">
    <property type="entry name" value="TauD"/>
    <property type="match status" value="1"/>
</dbReference>
<keyword evidence="5" id="KW-0479">Metal-binding</keyword>
<dbReference type="Gene3D" id="3.60.130.10">
    <property type="entry name" value="Clavaminate synthase-like"/>
    <property type="match status" value="1"/>
</dbReference>
<dbReference type="Gene3D" id="3.30.2020.30">
    <property type="match status" value="1"/>
</dbReference>
<comment type="caution">
    <text evidence="16">The sequence shown here is derived from an EMBL/GenBank/DDBJ whole genome shotgun (WGS) entry which is preliminary data.</text>
</comment>
<name>A0ABQ6CLB9_9HYPH</name>
<comment type="cofactor">
    <cofactor evidence="2">
        <name>L-ascorbate</name>
        <dbReference type="ChEBI" id="CHEBI:38290"/>
    </cofactor>
</comment>
<comment type="similarity">
    <text evidence="3">Belongs to the gamma-BBH/TMLD family.</text>
</comment>
<keyword evidence="6" id="KW-0223">Dioxygenase</keyword>
<dbReference type="Proteomes" id="UP001156882">
    <property type="component" value="Unassembled WGS sequence"/>
</dbReference>
<organism evidence="16 17">
    <name type="scientific">Labrys miyagiensis</name>
    <dbReference type="NCBI Taxonomy" id="346912"/>
    <lineage>
        <taxon>Bacteria</taxon>
        <taxon>Pseudomonadati</taxon>
        <taxon>Pseudomonadota</taxon>
        <taxon>Alphaproteobacteria</taxon>
        <taxon>Hyphomicrobiales</taxon>
        <taxon>Xanthobacteraceae</taxon>
        <taxon>Labrys</taxon>
    </lineage>
</organism>
<dbReference type="InterPro" id="IPR003819">
    <property type="entry name" value="TauD/TfdA-like"/>
</dbReference>
<evidence type="ECO:0000256" key="2">
    <source>
        <dbReference type="ARBA" id="ARBA00001961"/>
    </source>
</evidence>
<dbReference type="RefSeq" id="WP_284311905.1">
    <property type="nucleotide sequence ID" value="NZ_BSPC01000017.1"/>
</dbReference>
<dbReference type="InterPro" id="IPR010376">
    <property type="entry name" value="GBBH-like_N"/>
</dbReference>
<comment type="function">
    <text evidence="12">Converts trimethyllysine (TML) into hydroxytrimethyllysine (HTML).</text>
</comment>
<dbReference type="InterPro" id="IPR042098">
    <property type="entry name" value="TauD-like_sf"/>
</dbReference>
<evidence type="ECO:0000259" key="15">
    <source>
        <dbReference type="Pfam" id="PF06155"/>
    </source>
</evidence>
<dbReference type="NCBIfam" id="TIGR02409">
    <property type="entry name" value="carnitine_bodg"/>
    <property type="match status" value="1"/>
</dbReference>
<keyword evidence="8" id="KW-0408">Iron</keyword>
<keyword evidence="7" id="KW-0560">Oxidoreductase</keyword>
<evidence type="ECO:0000256" key="1">
    <source>
        <dbReference type="ARBA" id="ARBA00001954"/>
    </source>
</evidence>
<evidence type="ECO:0000256" key="4">
    <source>
        <dbReference type="ARBA" id="ARBA00012267"/>
    </source>
</evidence>
<dbReference type="SUPFAM" id="SSF51197">
    <property type="entry name" value="Clavaminate synthase-like"/>
    <property type="match status" value="1"/>
</dbReference>
<evidence type="ECO:0000256" key="7">
    <source>
        <dbReference type="ARBA" id="ARBA00023002"/>
    </source>
</evidence>
<proteinExistence type="inferred from homology"/>
<dbReference type="Pfam" id="PF06155">
    <property type="entry name" value="GBBH-like_N"/>
    <property type="match status" value="1"/>
</dbReference>
<evidence type="ECO:0000313" key="16">
    <source>
        <dbReference type="EMBL" id="GLS19026.1"/>
    </source>
</evidence>
<evidence type="ECO:0000256" key="8">
    <source>
        <dbReference type="ARBA" id="ARBA00023004"/>
    </source>
</evidence>
<dbReference type="PANTHER" id="PTHR10696:SF51">
    <property type="entry name" value="TRIMETHYLLYSINE DIOXYGENASE, MITOCHONDRIAL"/>
    <property type="match status" value="1"/>
</dbReference>
<evidence type="ECO:0000256" key="9">
    <source>
        <dbReference type="ARBA" id="ARBA00030363"/>
    </source>
</evidence>
<dbReference type="InterPro" id="IPR050411">
    <property type="entry name" value="AlphaKG_dependent_hydroxylases"/>
</dbReference>
<sequence length="385" mass="42407">MKADEIEIIEAGQAARILWSDGQRSRFHALWLRDNALDPKTRSAGNGQRLITVLDIPPATLIGSAAPTASGDIAVSFVPGGHETVFPAAWLHERIYDREQPREAGWLADAVEPWDSALKGGVPSASYSLLRQDRPALGAWLAAVRRFGFAVLTEVPTTSGSLCDVAGLFGYVRETNYGRWFEVRAEVNPNNLAYTNLGLQAHTDNPYRDPVPTLQLLSCLENSVEGGDSIVVDGFAVARRLRREDPHGFELLTRHPVRFEYAGSSGVCLRAKRPFIELGPDGEMIAIRFNNRSAAPFVDVPYADMPAFYAAYRRFAEILEDPAMEVTFKLKPGELFIVDNTRVMHARKAFSGTGKRWLQGCYADKDGLLSTLAAIEAESVREAAE</sequence>
<evidence type="ECO:0000256" key="5">
    <source>
        <dbReference type="ARBA" id="ARBA00022723"/>
    </source>
</evidence>
<gene>
    <name evidence="16" type="ORF">GCM10007874_20430</name>
</gene>
<dbReference type="InterPro" id="IPR012775">
    <property type="entry name" value="GBBH-like"/>
</dbReference>
<feature type="domain" description="TauD/TfdA-like" evidence="14">
    <location>
        <begin position="128"/>
        <end position="362"/>
    </location>
</feature>
<dbReference type="EMBL" id="BSPC01000017">
    <property type="protein sequence ID" value="GLS19026.1"/>
    <property type="molecule type" value="Genomic_DNA"/>
</dbReference>
<evidence type="ECO:0000256" key="11">
    <source>
        <dbReference type="ARBA" id="ARBA00032283"/>
    </source>
</evidence>
<evidence type="ECO:0000256" key="6">
    <source>
        <dbReference type="ARBA" id="ARBA00022964"/>
    </source>
</evidence>
<dbReference type="PANTHER" id="PTHR10696">
    <property type="entry name" value="GAMMA-BUTYROBETAINE HYDROXYLASE-RELATED"/>
    <property type="match status" value="1"/>
</dbReference>
<evidence type="ECO:0000256" key="13">
    <source>
        <dbReference type="ARBA" id="ARBA00049334"/>
    </source>
</evidence>